<protein>
    <submittedName>
        <fullName evidence="3">Fibronectin type III domain-containing protein</fullName>
    </submittedName>
</protein>
<accession>A0A4R0MKJ6</accession>
<dbReference type="EMBL" id="SJSK01000008">
    <property type="protein sequence ID" value="TCC86907.1"/>
    <property type="molecule type" value="Genomic_DNA"/>
</dbReference>
<keyword evidence="4" id="KW-1185">Reference proteome</keyword>
<dbReference type="AlphaFoldDB" id="A0A4R0MKJ6"/>
<dbReference type="Proteomes" id="UP000292884">
    <property type="component" value="Unassembled WGS sequence"/>
</dbReference>
<name>A0A4R0MKJ6_9SPHI</name>
<dbReference type="Pfam" id="PF00041">
    <property type="entry name" value="fn3"/>
    <property type="match status" value="1"/>
</dbReference>
<evidence type="ECO:0000313" key="4">
    <source>
        <dbReference type="Proteomes" id="UP000292884"/>
    </source>
</evidence>
<organism evidence="3 4">
    <name type="scientific">Pedobacter frigiditerrae</name>
    <dbReference type="NCBI Taxonomy" id="2530452"/>
    <lineage>
        <taxon>Bacteria</taxon>
        <taxon>Pseudomonadati</taxon>
        <taxon>Bacteroidota</taxon>
        <taxon>Sphingobacteriia</taxon>
        <taxon>Sphingobacteriales</taxon>
        <taxon>Sphingobacteriaceae</taxon>
        <taxon>Pedobacter</taxon>
    </lineage>
</organism>
<keyword evidence="1" id="KW-0732">Signal</keyword>
<evidence type="ECO:0000259" key="2">
    <source>
        <dbReference type="PROSITE" id="PS50853"/>
    </source>
</evidence>
<dbReference type="RefSeq" id="WP_131555525.1">
    <property type="nucleotide sequence ID" value="NZ_SJSK01000008.1"/>
</dbReference>
<gene>
    <name evidence="3" type="ORF">EZ428_22135</name>
</gene>
<dbReference type="InterPro" id="IPR003961">
    <property type="entry name" value="FN3_dom"/>
</dbReference>
<sequence length="506" mass="57492">MKYLIISCFLLFSTSIFAQQAAIVSNQKLTATYEGGDIIVSYNPIKIVGLDSLIINVYRKGNDGEKLIRANKKIAANKIFKFADTTLRTQPGVYQYILKVKRDTITVETESTWAYAFAPDVRPIATVFKAVNAKNTNNIILSWKITDSYWMKNITLLRSRSMDGKYELISDINPQDTLYIDKVNDANEPFFYRLDMKGFNGDVVYSSASIVVIPQFPIVPYKVGPIKAEQKNKSIVVSWNNDNPSARGFYVKKRIGNAGEFEISSPLIFKNKTGQYLWKDTLSSLKPREMYQYVVIAESNSFDVSKHSDTSTITYNYGNLAISPPTDLRIITANDTTYNLVWSIDSLRQQEISGYQVYLKRKGETIFKPLKNGNTNNSINYVMVENLKDGDSFQVKSIGINKESIPSMTFTYTNPFELNFGPRYLKAAVYDNLLNIKWLKSENQKVRAYKLYKWNGKTFVLVETITPDKDNVATRSYLAGQLNIYKLRTVNMNGVESSGSEVLQVN</sequence>
<dbReference type="OrthoDB" id="730969at2"/>
<evidence type="ECO:0000256" key="1">
    <source>
        <dbReference type="SAM" id="SignalP"/>
    </source>
</evidence>
<dbReference type="InterPro" id="IPR013783">
    <property type="entry name" value="Ig-like_fold"/>
</dbReference>
<evidence type="ECO:0000313" key="3">
    <source>
        <dbReference type="EMBL" id="TCC86907.1"/>
    </source>
</evidence>
<dbReference type="SUPFAM" id="SSF49265">
    <property type="entry name" value="Fibronectin type III"/>
    <property type="match status" value="1"/>
</dbReference>
<dbReference type="Gene3D" id="2.60.40.10">
    <property type="entry name" value="Immunoglobulins"/>
    <property type="match status" value="1"/>
</dbReference>
<feature type="chain" id="PRO_5020647877" evidence="1">
    <location>
        <begin position="19"/>
        <end position="506"/>
    </location>
</feature>
<dbReference type="CDD" id="cd00063">
    <property type="entry name" value="FN3"/>
    <property type="match status" value="1"/>
</dbReference>
<proteinExistence type="predicted"/>
<reference evidence="3 4" key="1">
    <citation type="submission" date="2019-02" db="EMBL/GenBank/DDBJ databases">
        <title>Pedobacter sp. RP-1-13 sp. nov., isolated from Arctic soil.</title>
        <authorList>
            <person name="Dahal R.H."/>
        </authorList>
    </citation>
    <scope>NUCLEOTIDE SEQUENCE [LARGE SCALE GENOMIC DNA]</scope>
    <source>
        <strain evidence="3 4">RP-1-13</strain>
    </source>
</reference>
<dbReference type="InterPro" id="IPR036116">
    <property type="entry name" value="FN3_sf"/>
</dbReference>
<dbReference type="PROSITE" id="PS50853">
    <property type="entry name" value="FN3"/>
    <property type="match status" value="1"/>
</dbReference>
<feature type="signal peptide" evidence="1">
    <location>
        <begin position="1"/>
        <end position="18"/>
    </location>
</feature>
<feature type="domain" description="Fibronectin type-III" evidence="2">
    <location>
        <begin position="324"/>
        <end position="416"/>
    </location>
</feature>
<comment type="caution">
    <text evidence="3">The sequence shown here is derived from an EMBL/GenBank/DDBJ whole genome shotgun (WGS) entry which is preliminary data.</text>
</comment>